<keyword evidence="5 13" id="KW-0479">Metal-binding</keyword>
<organism evidence="16 17">
    <name type="scientific">Zygosaccharomyces bailii (strain CLIB 213 / ATCC 58445 / CBS 680 / BCRC 21525 / NBRC 1098 / NCYC 1416 / NRRL Y-2227)</name>
    <dbReference type="NCBI Taxonomy" id="1333698"/>
    <lineage>
        <taxon>Eukaryota</taxon>
        <taxon>Fungi</taxon>
        <taxon>Dikarya</taxon>
        <taxon>Ascomycota</taxon>
        <taxon>Saccharomycotina</taxon>
        <taxon>Saccharomycetes</taxon>
        <taxon>Saccharomycetales</taxon>
        <taxon>Saccharomycetaceae</taxon>
        <taxon>Zygosaccharomyces</taxon>
    </lineage>
</organism>
<dbReference type="InterPro" id="IPR036388">
    <property type="entry name" value="WH-like_DNA-bd_sf"/>
</dbReference>
<dbReference type="PANTHER" id="PTHR20973">
    <property type="entry name" value="NON-SMC ELEMENT 1-RELATED"/>
    <property type="match status" value="1"/>
</dbReference>
<comment type="similarity">
    <text evidence="3 13">Belongs to the NSE1 family.</text>
</comment>
<evidence type="ECO:0000256" key="6">
    <source>
        <dbReference type="ARBA" id="ARBA00022763"/>
    </source>
</evidence>
<evidence type="ECO:0000259" key="15">
    <source>
        <dbReference type="Pfam" id="PF08746"/>
    </source>
</evidence>
<dbReference type="Proteomes" id="UP000019375">
    <property type="component" value="Unassembled WGS sequence"/>
</dbReference>
<evidence type="ECO:0000256" key="14">
    <source>
        <dbReference type="SAM" id="MobiDB-lite"/>
    </source>
</evidence>
<keyword evidence="9 13" id="KW-0862">Zinc</keyword>
<keyword evidence="6 13" id="KW-0227">DNA damage</keyword>
<dbReference type="GO" id="GO:0000724">
    <property type="term" value="P:double-strand break repair via homologous recombination"/>
    <property type="evidence" value="ECO:0007669"/>
    <property type="project" value="TreeGrafter"/>
</dbReference>
<feature type="compositionally biased region" description="Basic and acidic residues" evidence="14">
    <location>
        <begin position="1"/>
        <end position="12"/>
    </location>
</feature>
<dbReference type="Gene3D" id="3.90.1150.220">
    <property type="match status" value="1"/>
</dbReference>
<dbReference type="Gene3D" id="1.10.10.10">
    <property type="entry name" value="Winged helix-like DNA-binding domain superfamily/Winged helix DNA-binding domain"/>
    <property type="match status" value="1"/>
</dbReference>
<evidence type="ECO:0000256" key="13">
    <source>
        <dbReference type="RuleBase" id="RU368018"/>
    </source>
</evidence>
<dbReference type="Pfam" id="PF08746">
    <property type="entry name" value="zf-RING-like"/>
    <property type="match status" value="1"/>
</dbReference>
<keyword evidence="8 13" id="KW-0833">Ubl conjugation pathway</keyword>
<keyword evidence="4 13" id="KW-0808">Transferase</keyword>
<name>A0A8J2X6G6_ZYGB2</name>
<dbReference type="EC" id="2.3.2.27" evidence="13"/>
<feature type="domain" description="Non-structural maintenance of chromosomes element 1 RING C4HC3-type" evidence="15">
    <location>
        <begin position="251"/>
        <end position="288"/>
    </location>
</feature>
<comment type="catalytic activity">
    <reaction evidence="1 13">
        <text>S-ubiquitinyl-[E2 ubiquitin-conjugating enzyme]-L-cysteine + [acceptor protein]-L-lysine = [E2 ubiquitin-conjugating enzyme]-L-cysteine + N(6)-ubiquitinyl-[acceptor protein]-L-lysine.</text>
        <dbReference type="EC" id="2.3.2.27"/>
    </reaction>
</comment>
<dbReference type="GO" id="GO:0005634">
    <property type="term" value="C:nucleus"/>
    <property type="evidence" value="ECO:0007669"/>
    <property type="project" value="UniProtKB-SubCell"/>
</dbReference>
<evidence type="ECO:0000256" key="12">
    <source>
        <dbReference type="ARBA" id="ARBA00023242"/>
    </source>
</evidence>
<proteinExistence type="inferred from homology"/>
<dbReference type="AlphaFoldDB" id="A0A8J2X6G6"/>
<evidence type="ECO:0000256" key="1">
    <source>
        <dbReference type="ARBA" id="ARBA00000900"/>
    </source>
</evidence>
<comment type="function">
    <text evidence="13">Acts in a DNA repair pathway for removal of UV-induced DNA damage that is distinct from classical nucleotide excision repair and in repair of ionizing radiation damage. Functions in homologous recombination repair of DNA double strand breaks and in recovery of stalled replication forks.</text>
</comment>
<dbReference type="EMBL" id="HG316455">
    <property type="protein sequence ID" value="CDF88388.1"/>
    <property type="molecule type" value="Genomic_DNA"/>
</dbReference>
<evidence type="ECO:0000256" key="4">
    <source>
        <dbReference type="ARBA" id="ARBA00022679"/>
    </source>
</evidence>
<evidence type="ECO:0000256" key="8">
    <source>
        <dbReference type="ARBA" id="ARBA00022786"/>
    </source>
</evidence>
<evidence type="ECO:0000256" key="5">
    <source>
        <dbReference type="ARBA" id="ARBA00022723"/>
    </source>
</evidence>
<dbReference type="PANTHER" id="PTHR20973:SF0">
    <property type="entry name" value="NON-STRUCTURAL MAINTENANCE OF CHROMOSOMES ELEMENT 1 HOMOLOG"/>
    <property type="match status" value="1"/>
</dbReference>
<evidence type="ECO:0000256" key="3">
    <source>
        <dbReference type="ARBA" id="ARBA00010258"/>
    </source>
</evidence>
<dbReference type="InterPro" id="IPR011513">
    <property type="entry name" value="Nse1"/>
</dbReference>
<keyword evidence="10 13" id="KW-0233">DNA recombination</keyword>
<protein>
    <recommendedName>
        <fullName evidence="13">Non-structural maintenance of chromosomes element 1 homolog</fullName>
        <ecNumber evidence="13">2.3.2.27</ecNumber>
    </recommendedName>
</protein>
<evidence type="ECO:0000256" key="10">
    <source>
        <dbReference type="ARBA" id="ARBA00023172"/>
    </source>
</evidence>
<dbReference type="GO" id="GO:0008270">
    <property type="term" value="F:zinc ion binding"/>
    <property type="evidence" value="ECO:0007669"/>
    <property type="project" value="UniProtKB-KW"/>
</dbReference>
<keyword evidence="12 13" id="KW-0539">Nucleus</keyword>
<dbReference type="InterPro" id="IPR046349">
    <property type="entry name" value="C1-like_sf"/>
</dbReference>
<dbReference type="OrthoDB" id="185455at2759"/>
<keyword evidence="17" id="KW-1185">Reference proteome</keyword>
<keyword evidence="7 13" id="KW-0863">Zinc-finger</keyword>
<feature type="region of interest" description="Disordered" evidence="14">
    <location>
        <begin position="1"/>
        <end position="23"/>
    </location>
</feature>
<reference evidence="17" key="1">
    <citation type="journal article" date="2013" name="Genome Announc.">
        <title>Genome sequence of the food spoilage yeast Zygosaccharomyces bailii CLIB 213(T).</title>
        <authorList>
            <person name="Galeote V."/>
            <person name="Bigey F."/>
            <person name="Devillers H."/>
            <person name="Neuveglise C."/>
            <person name="Dequin S."/>
        </authorList>
    </citation>
    <scope>NUCLEOTIDE SEQUENCE [LARGE SCALE GENOMIC DNA]</scope>
    <source>
        <strain evidence="17">CLIB 213 / ATCC 58445 / CBS 680 / CCRC 21525 / NBRC 1098 / NCYC 1416 / NRRL Y-2227</strain>
    </source>
</reference>
<evidence type="ECO:0000313" key="16">
    <source>
        <dbReference type="EMBL" id="CDF88388.1"/>
    </source>
</evidence>
<dbReference type="Pfam" id="PF07574">
    <property type="entry name" value="SMC_Nse1"/>
    <property type="match status" value="1"/>
</dbReference>
<evidence type="ECO:0000313" key="17">
    <source>
        <dbReference type="Proteomes" id="UP000019375"/>
    </source>
</evidence>
<sequence length="301" mass="33762">MSSEGVSERIDSPAELVDSTNSPIDGLSDDDKARYILQYLLNCRGVCHEDMLLAVLQKLQKNSSVDENTSSSLDNLTELVKKINVKLNPLNYKIVKVGHGMGKGAVATMLRRSHSSQSNRFYVYINTASSDESKLATRFSQREIEFIKWAVEQMCNASECDSANDSPVIEELHRIRRTAGATNDPRCITHSVPSTCLLQYEEMSASEIDDLLARLCELKWFYKDKTGRVAMDLRCLVELEEYLLSNGIPSCQSCHRLAVQGVQCDLCSMTWHIDCYQHYITHISRSCSCGQSLVENGVCVI</sequence>
<dbReference type="GO" id="GO:0061630">
    <property type="term" value="F:ubiquitin protein ligase activity"/>
    <property type="evidence" value="ECO:0007669"/>
    <property type="project" value="UniProtKB-EC"/>
</dbReference>
<evidence type="ECO:0000256" key="2">
    <source>
        <dbReference type="ARBA" id="ARBA00004123"/>
    </source>
</evidence>
<comment type="subunit">
    <text evidence="13">Component of the Smc5-Smc6 complex.</text>
</comment>
<evidence type="ECO:0000256" key="11">
    <source>
        <dbReference type="ARBA" id="ARBA00023204"/>
    </source>
</evidence>
<dbReference type="SUPFAM" id="SSF57889">
    <property type="entry name" value="Cysteine-rich domain"/>
    <property type="match status" value="1"/>
</dbReference>
<evidence type="ECO:0000256" key="9">
    <source>
        <dbReference type="ARBA" id="ARBA00022833"/>
    </source>
</evidence>
<evidence type="ECO:0000256" key="7">
    <source>
        <dbReference type="ARBA" id="ARBA00022771"/>
    </source>
</evidence>
<keyword evidence="11 13" id="KW-0234">DNA repair</keyword>
<dbReference type="GO" id="GO:0030915">
    <property type="term" value="C:Smc5-Smc6 complex"/>
    <property type="evidence" value="ECO:0007669"/>
    <property type="project" value="UniProtKB-UniRule"/>
</dbReference>
<comment type="subcellular location">
    <subcellularLocation>
        <location evidence="2 13">Nucleus</location>
    </subcellularLocation>
</comment>
<gene>
    <name evidence="16" type="ORF">BN860_09054g</name>
</gene>
<dbReference type="InterPro" id="IPR014857">
    <property type="entry name" value="Nse1_RING_C4HC3-type"/>
</dbReference>
<accession>A0A8J2X6G6</accession>